<evidence type="ECO:0000256" key="1">
    <source>
        <dbReference type="SAM" id="MobiDB-lite"/>
    </source>
</evidence>
<dbReference type="InParanoid" id="A0A401GR43"/>
<protein>
    <submittedName>
        <fullName evidence="2">Uncharacterized protein</fullName>
    </submittedName>
</protein>
<evidence type="ECO:0000313" key="3">
    <source>
        <dbReference type="Proteomes" id="UP000287166"/>
    </source>
</evidence>
<organism evidence="2 3">
    <name type="scientific">Sparassis crispa</name>
    <dbReference type="NCBI Taxonomy" id="139825"/>
    <lineage>
        <taxon>Eukaryota</taxon>
        <taxon>Fungi</taxon>
        <taxon>Dikarya</taxon>
        <taxon>Basidiomycota</taxon>
        <taxon>Agaricomycotina</taxon>
        <taxon>Agaricomycetes</taxon>
        <taxon>Polyporales</taxon>
        <taxon>Sparassidaceae</taxon>
        <taxon>Sparassis</taxon>
    </lineage>
</organism>
<feature type="region of interest" description="Disordered" evidence="1">
    <location>
        <begin position="140"/>
        <end position="162"/>
    </location>
</feature>
<feature type="region of interest" description="Disordered" evidence="1">
    <location>
        <begin position="1"/>
        <end position="26"/>
    </location>
</feature>
<dbReference type="EMBL" id="BFAD01000006">
    <property type="protein sequence ID" value="GBE84686.1"/>
    <property type="molecule type" value="Genomic_DNA"/>
</dbReference>
<dbReference type="GeneID" id="38781603"/>
<dbReference type="AlphaFoldDB" id="A0A401GR43"/>
<keyword evidence="3" id="KW-1185">Reference proteome</keyword>
<feature type="compositionally biased region" description="Polar residues" evidence="1">
    <location>
        <begin position="8"/>
        <end position="22"/>
    </location>
</feature>
<gene>
    <name evidence="2" type="ORF">SCP_0606650</name>
</gene>
<dbReference type="Proteomes" id="UP000287166">
    <property type="component" value="Unassembled WGS sequence"/>
</dbReference>
<proteinExistence type="predicted"/>
<name>A0A401GR43_9APHY</name>
<evidence type="ECO:0000313" key="2">
    <source>
        <dbReference type="EMBL" id="GBE84686.1"/>
    </source>
</evidence>
<comment type="caution">
    <text evidence="2">The sequence shown here is derived from an EMBL/GenBank/DDBJ whole genome shotgun (WGS) entry which is preliminary data.</text>
</comment>
<reference evidence="2 3" key="1">
    <citation type="journal article" date="2018" name="Sci. Rep.">
        <title>Genome sequence of the cauliflower mushroom Sparassis crispa (Hanabiratake) and its association with beneficial usage.</title>
        <authorList>
            <person name="Kiyama R."/>
            <person name="Furutani Y."/>
            <person name="Kawaguchi K."/>
            <person name="Nakanishi T."/>
        </authorList>
    </citation>
    <scope>NUCLEOTIDE SEQUENCE [LARGE SCALE GENOMIC DNA]</scope>
</reference>
<sequence length="162" mass="18157">MQAFKLPQNATRPGLSSPSMQHGQHGLDHLMSRGRICSNPASRRRREYRRLPGGRLLDGRPSLDSCVRSVSLNACRFVLYDASSHLYGTILIAGLIDPLVFSRLEEPVQRSAAQQTSKHWARYDTLFDFHSPLNRKRLLSHHPSLSATGASRSARAPRTMDP</sequence>
<dbReference type="RefSeq" id="XP_027615599.1">
    <property type="nucleotide sequence ID" value="XM_027759798.1"/>
</dbReference>
<accession>A0A401GR43</accession>